<dbReference type="EMBL" id="CP049074">
    <property type="protein sequence ID" value="QKR01080.1"/>
    <property type="molecule type" value="Genomic_DNA"/>
</dbReference>
<dbReference type="KEGG" id="mten:GWK48_08230"/>
<protein>
    <recommendedName>
        <fullName evidence="3">HEPN domain-containing protein</fullName>
    </recommendedName>
</protein>
<evidence type="ECO:0000313" key="1">
    <source>
        <dbReference type="EMBL" id="QKR01080.1"/>
    </source>
</evidence>
<evidence type="ECO:0008006" key="3">
    <source>
        <dbReference type="Google" id="ProtNLM"/>
    </source>
</evidence>
<dbReference type="Proteomes" id="UP000509301">
    <property type="component" value="Chromosome"/>
</dbReference>
<organism evidence="1 2">
    <name type="scientific">Metallosphaera tengchongensis</name>
    <dbReference type="NCBI Taxonomy" id="1532350"/>
    <lineage>
        <taxon>Archaea</taxon>
        <taxon>Thermoproteota</taxon>
        <taxon>Thermoprotei</taxon>
        <taxon>Sulfolobales</taxon>
        <taxon>Sulfolobaceae</taxon>
        <taxon>Metallosphaera</taxon>
    </lineage>
</organism>
<name>A0A6N0P1E9_9CREN</name>
<dbReference type="Gene3D" id="1.20.120.330">
    <property type="entry name" value="Nucleotidyltransferases domain 2"/>
    <property type="match status" value="1"/>
</dbReference>
<reference evidence="1 2" key="1">
    <citation type="submission" date="2020-02" db="EMBL/GenBank/DDBJ databases">
        <title>Comparative genome analysis reveals the metabolism and evolution of the thermophilic archaeal genus Metallosphaera.</title>
        <authorList>
            <person name="Jiang C."/>
        </authorList>
    </citation>
    <scope>NUCLEOTIDE SEQUENCE [LARGE SCALE GENOMIC DNA]</scope>
    <source>
        <strain evidence="1 2">Ric-A</strain>
    </source>
</reference>
<dbReference type="Pfam" id="PF05942">
    <property type="entry name" value="PaREP1"/>
    <property type="match status" value="1"/>
</dbReference>
<proteinExistence type="predicted"/>
<gene>
    <name evidence="1" type="ORF">GWK48_08230</name>
</gene>
<sequence>MEEADNLIEKGDVLQAPEKYYKAAEEAIKLLVKTLNLKDVIEKVKANRRWTSSLLFEASGRVFSRYVSNFIL</sequence>
<dbReference type="InterPro" id="IPR010268">
    <property type="entry name" value="PaREP1"/>
</dbReference>
<keyword evidence="2" id="KW-1185">Reference proteome</keyword>
<accession>A0A6N0P1E9</accession>
<dbReference type="AlphaFoldDB" id="A0A6N0P1E9"/>
<dbReference type="PANTHER" id="PTHR34237">
    <property type="entry name" value="PAREP8-RELATED"/>
    <property type="match status" value="1"/>
</dbReference>
<dbReference type="PANTHER" id="PTHR34237:SF4">
    <property type="entry name" value="PAREP1 FAMILY PROTEIN"/>
    <property type="match status" value="1"/>
</dbReference>
<evidence type="ECO:0000313" key="2">
    <source>
        <dbReference type="Proteomes" id="UP000509301"/>
    </source>
</evidence>